<dbReference type="Pfam" id="PF04773">
    <property type="entry name" value="FecR"/>
    <property type="match status" value="1"/>
</dbReference>
<feature type="coiled-coil region" evidence="1">
    <location>
        <begin position="272"/>
        <end position="299"/>
    </location>
</feature>
<organism evidence="4 5">
    <name type="scientific">Turneriella parva (strain ATCC BAA-1111 / DSM 21527 / NCTC 11395 / H)</name>
    <name type="common">Leptospira parva</name>
    <dbReference type="NCBI Taxonomy" id="869212"/>
    <lineage>
        <taxon>Bacteria</taxon>
        <taxon>Pseudomonadati</taxon>
        <taxon>Spirochaetota</taxon>
        <taxon>Spirochaetia</taxon>
        <taxon>Leptospirales</taxon>
        <taxon>Leptospiraceae</taxon>
        <taxon>Turneriella</taxon>
    </lineage>
</organism>
<evidence type="ECO:0000259" key="3">
    <source>
        <dbReference type="Pfam" id="PF04773"/>
    </source>
</evidence>
<dbReference type="STRING" id="869212.Turpa_1068"/>
<feature type="chain" id="PRO_5003685821" evidence="2">
    <location>
        <begin position="24"/>
        <end position="391"/>
    </location>
</feature>
<protein>
    <submittedName>
        <fullName evidence="4">FecR family protein</fullName>
    </submittedName>
</protein>
<sequence>MRICGYIVTALFAGSLSVLHAQARFVTLKGKVQVFEGGRWVKAAFENRLTQESSVQVGYRSGAVVALPEGSQVALKENTVLSFNELATDLSKPRTELYIQQGGLGAYVKKPASGQKNSFIVKTPTVVVGVRGSFMELARHGTQHEVKAIESAAFLRNTATPATNRERLQKAFAVLERAYLMDRDEKNRAAKLAEKAQNDDDRQAFVALQQPSVDTPEFVQALQEIKDHRTLTRELLTRQEKVFEANQGDRKAVVQALMQVRALTMLQLLWAEAAYKAELEAYLVALKQANRKKEQTDDDDEVFFNNLESAYVPQGDSARSSGELHGPYSTRTFDSRAERNFSSGSSAAEQSFLGNITDIQSGFGNDVQGLYNSINSVTQPSSVGEPTLQKF</sequence>
<feature type="signal peptide" evidence="2">
    <location>
        <begin position="1"/>
        <end position="23"/>
    </location>
</feature>
<evidence type="ECO:0000256" key="2">
    <source>
        <dbReference type="SAM" id="SignalP"/>
    </source>
</evidence>
<dbReference type="InterPro" id="IPR006860">
    <property type="entry name" value="FecR"/>
</dbReference>
<dbReference type="HOGENOM" id="CLU_767143_0_0_12"/>
<dbReference type="Gene3D" id="2.60.120.1440">
    <property type="match status" value="1"/>
</dbReference>
<gene>
    <name evidence="4" type="ordered locus">Turpa_1068</name>
</gene>
<name>I4B360_TURPD</name>
<reference evidence="4 5" key="1">
    <citation type="submission" date="2012-06" db="EMBL/GenBank/DDBJ databases">
        <title>The complete chromosome of genome of Turneriella parva DSM 21527.</title>
        <authorList>
            <consortium name="US DOE Joint Genome Institute (JGI-PGF)"/>
            <person name="Lucas S."/>
            <person name="Han J."/>
            <person name="Lapidus A."/>
            <person name="Bruce D."/>
            <person name="Goodwin L."/>
            <person name="Pitluck S."/>
            <person name="Peters L."/>
            <person name="Kyrpides N."/>
            <person name="Mavromatis K."/>
            <person name="Ivanova N."/>
            <person name="Mikhailova N."/>
            <person name="Chertkov O."/>
            <person name="Detter J.C."/>
            <person name="Tapia R."/>
            <person name="Han C."/>
            <person name="Land M."/>
            <person name="Hauser L."/>
            <person name="Markowitz V."/>
            <person name="Cheng J.-F."/>
            <person name="Hugenholtz P."/>
            <person name="Woyke T."/>
            <person name="Wu D."/>
            <person name="Gronow S."/>
            <person name="Wellnitz S."/>
            <person name="Brambilla E."/>
            <person name="Klenk H.-P."/>
            <person name="Eisen J.A."/>
        </authorList>
    </citation>
    <scope>NUCLEOTIDE SEQUENCE [LARGE SCALE GENOMIC DNA]</scope>
    <source>
        <strain evidence="5">ATCC BAA-1111 / DSM 21527 / NCTC 11395 / H</strain>
    </source>
</reference>
<dbReference type="Proteomes" id="UP000006048">
    <property type="component" value="Chromosome"/>
</dbReference>
<accession>I4B360</accession>
<dbReference type="KEGG" id="tpx:Turpa_1068"/>
<dbReference type="RefSeq" id="WP_014802234.1">
    <property type="nucleotide sequence ID" value="NC_018020.1"/>
</dbReference>
<keyword evidence="1" id="KW-0175">Coiled coil</keyword>
<evidence type="ECO:0000313" key="4">
    <source>
        <dbReference type="EMBL" id="AFM11717.1"/>
    </source>
</evidence>
<dbReference type="PANTHER" id="PTHR38731:SF1">
    <property type="entry name" value="FECR PROTEIN DOMAIN-CONTAINING PROTEIN"/>
    <property type="match status" value="1"/>
</dbReference>
<evidence type="ECO:0000313" key="5">
    <source>
        <dbReference type="Proteomes" id="UP000006048"/>
    </source>
</evidence>
<keyword evidence="2" id="KW-0732">Signal</keyword>
<proteinExistence type="predicted"/>
<dbReference type="EMBL" id="CP002959">
    <property type="protein sequence ID" value="AFM11717.1"/>
    <property type="molecule type" value="Genomic_DNA"/>
</dbReference>
<keyword evidence="5" id="KW-1185">Reference proteome</keyword>
<dbReference type="OrthoDB" id="342847at2"/>
<dbReference type="PANTHER" id="PTHR38731">
    <property type="entry name" value="LIPL45-RELATED LIPOPROTEIN-RELATED"/>
    <property type="match status" value="1"/>
</dbReference>
<dbReference type="AlphaFoldDB" id="I4B360"/>
<evidence type="ECO:0000256" key="1">
    <source>
        <dbReference type="SAM" id="Coils"/>
    </source>
</evidence>
<feature type="domain" description="FecR protein" evidence="3">
    <location>
        <begin position="58"/>
        <end position="151"/>
    </location>
</feature>